<feature type="transmembrane region" description="Helical" evidence="6">
    <location>
        <begin position="172"/>
        <end position="193"/>
    </location>
</feature>
<dbReference type="CDD" id="cd13128">
    <property type="entry name" value="MATE_Wzx_like"/>
    <property type="match status" value="1"/>
</dbReference>
<dbReference type="InterPro" id="IPR050833">
    <property type="entry name" value="Poly_Biosynth_Transport"/>
</dbReference>
<evidence type="ECO:0000313" key="8">
    <source>
        <dbReference type="Proteomes" id="UP000198945"/>
    </source>
</evidence>
<keyword evidence="4 6" id="KW-1133">Transmembrane helix</keyword>
<feature type="transmembrane region" description="Helical" evidence="6">
    <location>
        <begin position="88"/>
        <end position="107"/>
    </location>
</feature>
<feature type="transmembrane region" description="Helical" evidence="6">
    <location>
        <begin position="45"/>
        <end position="67"/>
    </location>
</feature>
<feature type="transmembrane region" description="Helical" evidence="6">
    <location>
        <begin position="331"/>
        <end position="353"/>
    </location>
</feature>
<feature type="transmembrane region" description="Helical" evidence="6">
    <location>
        <begin position="252"/>
        <end position="272"/>
    </location>
</feature>
<keyword evidence="3 6" id="KW-0812">Transmembrane</keyword>
<comment type="subcellular location">
    <subcellularLocation>
        <location evidence="1">Cell membrane</location>
        <topology evidence="1">Multi-pass membrane protein</topology>
    </subcellularLocation>
</comment>
<feature type="transmembrane region" description="Helical" evidence="6">
    <location>
        <begin position="119"/>
        <end position="137"/>
    </location>
</feature>
<dbReference type="PANTHER" id="PTHR30250:SF11">
    <property type="entry name" value="O-ANTIGEN TRANSPORTER-RELATED"/>
    <property type="match status" value="1"/>
</dbReference>
<feature type="transmembrane region" description="Helical" evidence="6">
    <location>
        <begin position="12"/>
        <end position="33"/>
    </location>
</feature>
<organism evidence="7 8">
    <name type="scientific">Halanaerobium congolense</name>
    <dbReference type="NCBI Taxonomy" id="54121"/>
    <lineage>
        <taxon>Bacteria</taxon>
        <taxon>Bacillati</taxon>
        <taxon>Bacillota</taxon>
        <taxon>Clostridia</taxon>
        <taxon>Halanaerobiales</taxon>
        <taxon>Halanaerobiaceae</taxon>
        <taxon>Halanaerobium</taxon>
    </lineage>
</organism>
<dbReference type="Proteomes" id="UP000198945">
    <property type="component" value="Unassembled WGS sequence"/>
</dbReference>
<dbReference type="PANTHER" id="PTHR30250">
    <property type="entry name" value="PST FAMILY PREDICTED COLANIC ACID TRANSPORTER"/>
    <property type="match status" value="1"/>
</dbReference>
<gene>
    <name evidence="7" type="ORF">SAMN04515654_12831</name>
</gene>
<keyword evidence="2" id="KW-1003">Cell membrane</keyword>
<evidence type="ECO:0000313" key="7">
    <source>
        <dbReference type="EMBL" id="SDJ11529.1"/>
    </source>
</evidence>
<proteinExistence type="predicted"/>
<evidence type="ECO:0000256" key="4">
    <source>
        <dbReference type="ARBA" id="ARBA00022989"/>
    </source>
</evidence>
<feature type="transmembrane region" description="Helical" evidence="6">
    <location>
        <begin position="444"/>
        <end position="466"/>
    </location>
</feature>
<feature type="transmembrane region" description="Helical" evidence="6">
    <location>
        <begin position="213"/>
        <end position="232"/>
    </location>
</feature>
<feature type="transmembrane region" description="Helical" evidence="6">
    <location>
        <begin position="149"/>
        <end position="166"/>
    </location>
</feature>
<feature type="transmembrane region" description="Helical" evidence="6">
    <location>
        <begin position="360"/>
        <end position="383"/>
    </location>
</feature>
<reference evidence="7 8" key="1">
    <citation type="submission" date="2016-10" db="EMBL/GenBank/DDBJ databases">
        <authorList>
            <person name="de Groot N.N."/>
        </authorList>
    </citation>
    <scope>NUCLEOTIDE SEQUENCE [LARGE SCALE GENOMIC DNA]</scope>
    <source>
        <strain evidence="7 8">WG7</strain>
    </source>
</reference>
<evidence type="ECO:0000256" key="2">
    <source>
        <dbReference type="ARBA" id="ARBA00022475"/>
    </source>
</evidence>
<feature type="transmembrane region" description="Helical" evidence="6">
    <location>
        <begin position="293"/>
        <end position="319"/>
    </location>
</feature>
<dbReference type="Pfam" id="PF01943">
    <property type="entry name" value="Polysacc_synt"/>
    <property type="match status" value="1"/>
</dbReference>
<protein>
    <submittedName>
        <fullName evidence="7">Membrane protein involved in the export of O-antigen and teichoic acid</fullName>
    </submittedName>
</protein>
<evidence type="ECO:0000256" key="1">
    <source>
        <dbReference type="ARBA" id="ARBA00004651"/>
    </source>
</evidence>
<name>A0A1G8R3I8_9FIRM</name>
<evidence type="ECO:0000256" key="3">
    <source>
        <dbReference type="ARBA" id="ARBA00022692"/>
    </source>
</evidence>
<dbReference type="InterPro" id="IPR002797">
    <property type="entry name" value="Polysacc_synth"/>
</dbReference>
<accession>A0A1G8R3I8</accession>
<evidence type="ECO:0000256" key="5">
    <source>
        <dbReference type="ARBA" id="ARBA00023136"/>
    </source>
</evidence>
<feature type="transmembrane region" description="Helical" evidence="6">
    <location>
        <begin position="389"/>
        <end position="408"/>
    </location>
</feature>
<evidence type="ECO:0000256" key="6">
    <source>
        <dbReference type="SAM" id="Phobius"/>
    </source>
</evidence>
<feature type="transmembrane region" description="Helical" evidence="6">
    <location>
        <begin position="420"/>
        <end position="438"/>
    </location>
</feature>
<sequence>MSTKQKSISTNYIYNTILKVLNILFPMITFPYIARVLTASGVGKINFSLSVISYFILISRVGIPMYGIRECAKYRDNKKQLTKTVQEILIINLGSLIISLTLFYLILFNSNTLENYKNILLILSINIISTSIGMEWFYQAIEEYKYITLRNVLVKIVSLVLIFLLIREQNDYNLYAFILVISVSLSYFFNFFYSRTYINLFKIYSDYNFKKHVKPIFLLFAMSISISIYTNLDKVMLGILTNDEAVGYYTSANKMVKVIVALVTSLGTVLLPRMSYYIKNDLTKEVNRLINKSINFITLLAFPASVGVFMLAKPIILIFTGDGYIEAISTIRILSPVILIIGLSNLIGVQILLSHGKEKLTLISTSIGALTNFLLNLLLIPYFNHNGAAIATITAEISVTVTQIYFAYSYLKGNISFKSVFQYCIGSILIVMTCLVVNHYINNIILLTLMSILFSVFVYFSFLFIIKNKFVFEIKDRIFKKIKGDKIGG</sequence>
<keyword evidence="5 6" id="KW-0472">Membrane</keyword>
<dbReference type="EMBL" id="FNEH01000028">
    <property type="protein sequence ID" value="SDJ11529.1"/>
    <property type="molecule type" value="Genomic_DNA"/>
</dbReference>
<dbReference type="RefSeq" id="WP_089717328.1">
    <property type="nucleotide sequence ID" value="NZ_FNEH01000028.1"/>
</dbReference>
<dbReference type="GO" id="GO:0005886">
    <property type="term" value="C:plasma membrane"/>
    <property type="evidence" value="ECO:0007669"/>
    <property type="project" value="UniProtKB-SubCell"/>
</dbReference>
<dbReference type="AlphaFoldDB" id="A0A1G8R3I8"/>